<accession>A0A2V3ZR14</accession>
<gene>
    <name evidence="1" type="ORF">DF185_22695</name>
</gene>
<sequence>MRIEAAGKSTGIYLHIAGGDYGFFSLGGGTALRGNGQISSIMGKLSIGKGNPRHMLDVNGTSIFNGTIYQEGGNGTGLRIDHSSGNSFGVGNWGDRMEWYHVANAKQDWALLTLKCNEAGDAKFRINGYADPNGANLQVDSDASVGGMLKAKEVKVQTDVWADLVFEEDYKLRSLSELESFIGTNKHLPEIPSEKEVNKNGISVGEMNAKLLQKIEELTLYVIDLNKSVNSLKTENQRLNQEMENLRR</sequence>
<comment type="caution">
    <text evidence="1">The sequence shown here is derived from an EMBL/GenBank/DDBJ whole genome shotgun (WGS) entry which is preliminary data.</text>
</comment>
<evidence type="ECO:0000313" key="1">
    <source>
        <dbReference type="EMBL" id="PXX95023.1"/>
    </source>
</evidence>
<reference evidence="1 2" key="1">
    <citation type="submission" date="2018-05" db="EMBL/GenBank/DDBJ databases">
        <title>Marinifilum breve JC075T sp. nov., a marine bacterium isolated from Yongle Blue Hole in the South China Sea.</title>
        <authorList>
            <person name="Fu T."/>
        </authorList>
    </citation>
    <scope>NUCLEOTIDE SEQUENCE [LARGE SCALE GENOMIC DNA]</scope>
    <source>
        <strain evidence="1 2">JC075</strain>
    </source>
</reference>
<name>A0A2V3ZR14_9BACT</name>
<organism evidence="1 2">
    <name type="scientific">Marinifilum breve</name>
    <dbReference type="NCBI Taxonomy" id="2184082"/>
    <lineage>
        <taxon>Bacteria</taxon>
        <taxon>Pseudomonadati</taxon>
        <taxon>Bacteroidota</taxon>
        <taxon>Bacteroidia</taxon>
        <taxon>Marinilabiliales</taxon>
        <taxon>Marinifilaceae</taxon>
    </lineage>
</organism>
<dbReference type="AlphaFoldDB" id="A0A2V3ZR14"/>
<dbReference type="Proteomes" id="UP000248079">
    <property type="component" value="Unassembled WGS sequence"/>
</dbReference>
<proteinExistence type="predicted"/>
<evidence type="ECO:0008006" key="3">
    <source>
        <dbReference type="Google" id="ProtNLM"/>
    </source>
</evidence>
<evidence type="ECO:0000313" key="2">
    <source>
        <dbReference type="Proteomes" id="UP000248079"/>
    </source>
</evidence>
<dbReference type="EMBL" id="QFLI01000018">
    <property type="protein sequence ID" value="PXX95023.1"/>
    <property type="molecule type" value="Genomic_DNA"/>
</dbReference>
<protein>
    <recommendedName>
        <fullName evidence="3">Peptidase S74 domain-containing protein</fullName>
    </recommendedName>
</protein>
<keyword evidence="2" id="KW-1185">Reference proteome</keyword>